<keyword evidence="2" id="KW-0732">Signal</keyword>
<evidence type="ECO:0000256" key="1">
    <source>
        <dbReference type="SAM" id="MobiDB-lite"/>
    </source>
</evidence>
<dbReference type="InterPro" id="IPR019719">
    <property type="entry name" value="DUF2599"/>
</dbReference>
<reference evidence="3 4" key="1">
    <citation type="submission" date="2017-11" db="EMBL/GenBank/DDBJ databases">
        <title>Infants hospitalized years apart are colonized by the same room-sourced microbial strains.</title>
        <authorList>
            <person name="Brooks B."/>
            <person name="Olm M.R."/>
            <person name="Firek B.A."/>
            <person name="Baker R."/>
            <person name="Thomas B.C."/>
            <person name="Morowitz M.J."/>
            <person name="Banfield J.F."/>
        </authorList>
    </citation>
    <scope>NUCLEOTIDE SEQUENCE [LARGE SCALE GENOMIC DNA]</scope>
    <source>
        <strain evidence="3">S2_012_000_R3_87</strain>
    </source>
</reference>
<feature type="signal peptide" evidence="2">
    <location>
        <begin position="1"/>
        <end position="29"/>
    </location>
</feature>
<feature type="compositionally biased region" description="Polar residues" evidence="1">
    <location>
        <begin position="176"/>
        <end position="185"/>
    </location>
</feature>
<proteinExistence type="predicted"/>
<dbReference type="AlphaFoldDB" id="A0A2W5AWD7"/>
<accession>A0A2W5AWD7</accession>
<protein>
    <recommendedName>
        <fullName evidence="5">DUF2599 domain-containing protein</fullName>
    </recommendedName>
</protein>
<dbReference type="EMBL" id="QFNY01000324">
    <property type="protein sequence ID" value="PZO98103.1"/>
    <property type="molecule type" value="Genomic_DNA"/>
</dbReference>
<comment type="caution">
    <text evidence="3">The sequence shown here is derived from an EMBL/GenBank/DDBJ whole genome shotgun (WGS) entry which is preliminary data.</text>
</comment>
<dbReference type="Proteomes" id="UP000249451">
    <property type="component" value="Unassembled WGS sequence"/>
</dbReference>
<evidence type="ECO:0000256" key="2">
    <source>
        <dbReference type="SAM" id="SignalP"/>
    </source>
</evidence>
<gene>
    <name evidence="3" type="ORF">DI609_11530</name>
</gene>
<sequence length="339" mass="35719">MSSAISRRVIAVICAVLIACTLALPAAYAGPPAASGKPMELPVATGNPYDIKVGDEVNISNFRRSDIPICFFHVSCLFTPNVTRTVTDVEDTKSGTRFRINGFGGYKGHPVYKDGHLIGVTHGSVGGLGYGYLFPTKEAAEVASDSYEPLATGADIFGWLRDLINWLFGGRAADSLETSSRDWGSSTGGDKESGSSSSTDGLFDPAGVDPREDEFAAANTSGWTHDGDQLIDRVKWTPGTGTFHVDPAKDAGHASLLDGLGALAGSSKSTGSFDAEAAWKEAVAAGVPDVKSLHQQFLCHAQGSAVRRSDWKLELGKPATLKQEDQARFACNPPAPVAK</sequence>
<organism evidence="3 4">
    <name type="scientific">Corynebacterium urealyticum</name>
    <dbReference type="NCBI Taxonomy" id="43771"/>
    <lineage>
        <taxon>Bacteria</taxon>
        <taxon>Bacillati</taxon>
        <taxon>Actinomycetota</taxon>
        <taxon>Actinomycetes</taxon>
        <taxon>Mycobacteriales</taxon>
        <taxon>Corynebacteriaceae</taxon>
        <taxon>Corynebacterium</taxon>
    </lineage>
</organism>
<dbReference type="PROSITE" id="PS51257">
    <property type="entry name" value="PROKAR_LIPOPROTEIN"/>
    <property type="match status" value="1"/>
</dbReference>
<evidence type="ECO:0000313" key="3">
    <source>
        <dbReference type="EMBL" id="PZO98103.1"/>
    </source>
</evidence>
<evidence type="ECO:0008006" key="5">
    <source>
        <dbReference type="Google" id="ProtNLM"/>
    </source>
</evidence>
<feature type="region of interest" description="Disordered" evidence="1">
    <location>
        <begin position="176"/>
        <end position="210"/>
    </location>
</feature>
<name>A0A2W5AWD7_9CORY</name>
<evidence type="ECO:0000313" key="4">
    <source>
        <dbReference type="Proteomes" id="UP000249451"/>
    </source>
</evidence>
<feature type="chain" id="PRO_5015878658" description="DUF2599 domain-containing protein" evidence="2">
    <location>
        <begin position="30"/>
        <end position="339"/>
    </location>
</feature>
<dbReference type="Pfam" id="PF10783">
    <property type="entry name" value="DUF2599"/>
    <property type="match status" value="1"/>
</dbReference>